<dbReference type="Proteomes" id="UP001159427">
    <property type="component" value="Unassembled WGS sequence"/>
</dbReference>
<feature type="non-terminal residue" evidence="1">
    <location>
        <position position="1"/>
    </location>
</feature>
<protein>
    <submittedName>
        <fullName evidence="1">Uncharacterized protein</fullName>
    </submittedName>
</protein>
<keyword evidence="2" id="KW-1185">Reference proteome</keyword>
<proteinExistence type="predicted"/>
<gene>
    <name evidence="1" type="ORF">PEVE_00021715</name>
</gene>
<evidence type="ECO:0000313" key="2">
    <source>
        <dbReference type="Proteomes" id="UP001159427"/>
    </source>
</evidence>
<dbReference type="EMBL" id="CALNXI010000290">
    <property type="protein sequence ID" value="CAH3024121.1"/>
    <property type="molecule type" value="Genomic_DNA"/>
</dbReference>
<reference evidence="1 2" key="1">
    <citation type="submission" date="2022-05" db="EMBL/GenBank/DDBJ databases">
        <authorList>
            <consortium name="Genoscope - CEA"/>
            <person name="William W."/>
        </authorList>
    </citation>
    <scope>NUCLEOTIDE SEQUENCE [LARGE SCALE GENOMIC DNA]</scope>
</reference>
<name>A0ABN8M4R4_9CNID</name>
<comment type="caution">
    <text evidence="1">The sequence shown here is derived from an EMBL/GenBank/DDBJ whole genome shotgun (WGS) entry which is preliminary data.</text>
</comment>
<evidence type="ECO:0000313" key="1">
    <source>
        <dbReference type="EMBL" id="CAH3024121.1"/>
    </source>
</evidence>
<accession>A0ABN8M4R4</accession>
<sequence>CKILRGPDKEIVGCGVLVCDPDITDHITGLSKYCIITSKEVIEKENFLDGSINRVEFSKEPREKCFDLKGVSKSVKDVPSGLVLIFIDPRHRDLNHGYLIKKKCSILSKSPLRMTNLDQHRHLFCYVANQCYEIVKSSGEDGEYVLKATTVESEPDEIPNGTVILQGANKDLRAVGVFNVVDKTNMVVSPIWLKSSISDILGELH</sequence>
<organism evidence="1 2">
    <name type="scientific">Porites evermanni</name>
    <dbReference type="NCBI Taxonomy" id="104178"/>
    <lineage>
        <taxon>Eukaryota</taxon>
        <taxon>Metazoa</taxon>
        <taxon>Cnidaria</taxon>
        <taxon>Anthozoa</taxon>
        <taxon>Hexacorallia</taxon>
        <taxon>Scleractinia</taxon>
        <taxon>Fungiina</taxon>
        <taxon>Poritidae</taxon>
        <taxon>Porites</taxon>
    </lineage>
</organism>